<reference evidence="1" key="1">
    <citation type="submission" date="2021-02" db="EMBL/GenBank/DDBJ databases">
        <authorList>
            <person name="Dougan E. K."/>
            <person name="Rhodes N."/>
            <person name="Thang M."/>
            <person name="Chan C."/>
        </authorList>
    </citation>
    <scope>NUCLEOTIDE SEQUENCE</scope>
</reference>
<sequence length="182" mass="20084">MPPKTRTVGQVARLSQSELYSLAAELKVTWPKHALDLEIRAMVARALVGGDGVDLQCVTGAESRKKELEDPQAMMQAAQEQFQSGALEQEILRNPMFQTRSQTSLGRHPKGSTLVDPDLVALRKTYGHQSWQRVDAAGRISVAKEVLEARKRAMTDEDVALTRTARKIAKVLVPLLDQAKNA</sequence>
<name>A0A812PBK5_9DINO</name>
<dbReference type="AlphaFoldDB" id="A0A812PBK5"/>
<organism evidence="1 2">
    <name type="scientific">Symbiodinium natans</name>
    <dbReference type="NCBI Taxonomy" id="878477"/>
    <lineage>
        <taxon>Eukaryota</taxon>
        <taxon>Sar</taxon>
        <taxon>Alveolata</taxon>
        <taxon>Dinophyceae</taxon>
        <taxon>Suessiales</taxon>
        <taxon>Symbiodiniaceae</taxon>
        <taxon>Symbiodinium</taxon>
    </lineage>
</organism>
<evidence type="ECO:0000313" key="1">
    <source>
        <dbReference type="EMBL" id="CAE7344814.1"/>
    </source>
</evidence>
<gene>
    <name evidence="1" type="ORF">SNAT2548_LOCUS18067</name>
</gene>
<accession>A0A812PBK5</accession>
<protein>
    <submittedName>
        <fullName evidence="1">Uncharacterized protein</fullName>
    </submittedName>
</protein>
<dbReference type="Proteomes" id="UP000604046">
    <property type="component" value="Unassembled WGS sequence"/>
</dbReference>
<evidence type="ECO:0000313" key="2">
    <source>
        <dbReference type="Proteomes" id="UP000604046"/>
    </source>
</evidence>
<comment type="caution">
    <text evidence="1">The sequence shown here is derived from an EMBL/GenBank/DDBJ whole genome shotgun (WGS) entry which is preliminary data.</text>
</comment>
<dbReference type="EMBL" id="CAJNDS010002133">
    <property type="protein sequence ID" value="CAE7344814.1"/>
    <property type="molecule type" value="Genomic_DNA"/>
</dbReference>
<keyword evidence="2" id="KW-1185">Reference proteome</keyword>
<proteinExistence type="predicted"/>